<dbReference type="PROSITE" id="PS50931">
    <property type="entry name" value="HTH_LYSR"/>
    <property type="match status" value="1"/>
</dbReference>
<dbReference type="SUPFAM" id="SSF46785">
    <property type="entry name" value="Winged helix' DNA-binding domain"/>
    <property type="match status" value="1"/>
</dbReference>
<evidence type="ECO:0000256" key="4">
    <source>
        <dbReference type="ARBA" id="ARBA00023163"/>
    </source>
</evidence>
<keyword evidence="2" id="KW-0805">Transcription regulation</keyword>
<keyword evidence="3" id="KW-0238">DNA-binding</keyword>
<evidence type="ECO:0000259" key="5">
    <source>
        <dbReference type="PROSITE" id="PS50931"/>
    </source>
</evidence>
<dbReference type="InterPro" id="IPR005119">
    <property type="entry name" value="LysR_subst-bd"/>
</dbReference>
<dbReference type="InterPro" id="IPR000847">
    <property type="entry name" value="LysR_HTH_N"/>
</dbReference>
<dbReference type="PANTHER" id="PTHR30537:SF5">
    <property type="entry name" value="HTH-TYPE TRANSCRIPTIONAL ACTIVATOR TTDR-RELATED"/>
    <property type="match status" value="1"/>
</dbReference>
<dbReference type="Pfam" id="PF03466">
    <property type="entry name" value="LysR_substrate"/>
    <property type="match status" value="1"/>
</dbReference>
<evidence type="ECO:0000256" key="2">
    <source>
        <dbReference type="ARBA" id="ARBA00023015"/>
    </source>
</evidence>
<accession>A0A2W4Z6F9</accession>
<keyword evidence="4" id="KW-0804">Transcription</keyword>
<dbReference type="GO" id="GO:0006351">
    <property type="term" value="P:DNA-templated transcription"/>
    <property type="evidence" value="ECO:0007669"/>
    <property type="project" value="TreeGrafter"/>
</dbReference>
<dbReference type="PANTHER" id="PTHR30537">
    <property type="entry name" value="HTH-TYPE TRANSCRIPTIONAL REGULATOR"/>
    <property type="match status" value="1"/>
</dbReference>
<dbReference type="GO" id="GO:0003700">
    <property type="term" value="F:DNA-binding transcription factor activity"/>
    <property type="evidence" value="ECO:0007669"/>
    <property type="project" value="InterPro"/>
</dbReference>
<dbReference type="EMBL" id="QFNF01000029">
    <property type="protein sequence ID" value="PZO76062.1"/>
    <property type="molecule type" value="Genomic_DNA"/>
</dbReference>
<comment type="caution">
    <text evidence="6">The sequence shown here is derived from an EMBL/GenBank/DDBJ whole genome shotgun (WGS) entry which is preliminary data.</text>
</comment>
<dbReference type="CDD" id="cd08422">
    <property type="entry name" value="PBP2_CrgA_like"/>
    <property type="match status" value="1"/>
</dbReference>
<sequence length="300" mass="32124">MRLPDFEAWAMFACVVEHRSFSAAAQSIGVSKATVSKAVARLEASLGTTLFHRTSRRLTLSDAGQSLAERAARILAEAQGAEEQARDAAAAPTGLVRVAVPMSFGLAHVAPAIADFLTLHPGVEIDLTLSDAKVDIVAEGIDVALRIAELPDSTLRARRLAPVAIRIVAAPAYWDARGRPAHPADLGDHACFGYTNLPNEIWHFRRGEEEVSVRPAGPLATNNGEAMLPALWAGLGIARLPDFLVDADIATGRLEAVLPDWSSGGVALHLLTPPGTLRPARVEALIEYLSERFRRSCNPR</sequence>
<evidence type="ECO:0000313" key="7">
    <source>
        <dbReference type="Proteomes" id="UP000248614"/>
    </source>
</evidence>
<evidence type="ECO:0000256" key="3">
    <source>
        <dbReference type="ARBA" id="ARBA00023125"/>
    </source>
</evidence>
<dbReference type="InterPro" id="IPR036388">
    <property type="entry name" value="WH-like_DNA-bd_sf"/>
</dbReference>
<evidence type="ECO:0000313" key="6">
    <source>
        <dbReference type="EMBL" id="PZO76062.1"/>
    </source>
</evidence>
<reference evidence="6 7" key="1">
    <citation type="submission" date="2017-08" db="EMBL/GenBank/DDBJ databases">
        <title>Infants hospitalized years apart are colonized by the same room-sourced microbial strains.</title>
        <authorList>
            <person name="Brooks B."/>
            <person name="Olm M.R."/>
            <person name="Firek B.A."/>
            <person name="Baker R."/>
            <person name="Thomas B.C."/>
            <person name="Morowitz M.J."/>
            <person name="Banfield J.F."/>
        </authorList>
    </citation>
    <scope>NUCLEOTIDE SEQUENCE [LARGE SCALE GENOMIC DNA]</scope>
    <source>
        <strain evidence="6">S2_018_000_R3_110</strain>
    </source>
</reference>
<protein>
    <submittedName>
        <fullName evidence="6">LysR family transcriptional regulator</fullName>
    </submittedName>
</protein>
<dbReference type="SUPFAM" id="SSF53850">
    <property type="entry name" value="Periplasmic binding protein-like II"/>
    <property type="match status" value="1"/>
</dbReference>
<dbReference type="InterPro" id="IPR036390">
    <property type="entry name" value="WH_DNA-bd_sf"/>
</dbReference>
<comment type="similarity">
    <text evidence="1">Belongs to the LysR transcriptional regulatory family.</text>
</comment>
<dbReference type="PRINTS" id="PR00039">
    <property type="entry name" value="HTHLYSR"/>
</dbReference>
<dbReference type="InterPro" id="IPR058163">
    <property type="entry name" value="LysR-type_TF_proteobact-type"/>
</dbReference>
<dbReference type="FunFam" id="1.10.10.10:FF:000001">
    <property type="entry name" value="LysR family transcriptional regulator"/>
    <property type="match status" value="1"/>
</dbReference>
<dbReference type="AlphaFoldDB" id="A0A2W4Z6F9"/>
<proteinExistence type="inferred from homology"/>
<name>A0A2W4Z6F9_9SPHN</name>
<evidence type="ECO:0000256" key="1">
    <source>
        <dbReference type="ARBA" id="ARBA00009437"/>
    </source>
</evidence>
<dbReference type="Proteomes" id="UP000248614">
    <property type="component" value="Unassembled WGS sequence"/>
</dbReference>
<organism evidence="6 7">
    <name type="scientific">Sphingomonas hengshuiensis</name>
    <dbReference type="NCBI Taxonomy" id="1609977"/>
    <lineage>
        <taxon>Bacteria</taxon>
        <taxon>Pseudomonadati</taxon>
        <taxon>Pseudomonadota</taxon>
        <taxon>Alphaproteobacteria</taxon>
        <taxon>Sphingomonadales</taxon>
        <taxon>Sphingomonadaceae</taxon>
        <taxon>Sphingomonas</taxon>
    </lineage>
</organism>
<dbReference type="Pfam" id="PF00126">
    <property type="entry name" value="HTH_1"/>
    <property type="match status" value="1"/>
</dbReference>
<dbReference type="Gene3D" id="3.40.190.290">
    <property type="match status" value="1"/>
</dbReference>
<gene>
    <name evidence="6" type="ORF">DI632_11270</name>
</gene>
<dbReference type="Gene3D" id="1.10.10.10">
    <property type="entry name" value="Winged helix-like DNA-binding domain superfamily/Winged helix DNA-binding domain"/>
    <property type="match status" value="1"/>
</dbReference>
<feature type="domain" description="HTH lysR-type" evidence="5">
    <location>
        <begin position="4"/>
        <end position="61"/>
    </location>
</feature>
<dbReference type="GO" id="GO:0043565">
    <property type="term" value="F:sequence-specific DNA binding"/>
    <property type="evidence" value="ECO:0007669"/>
    <property type="project" value="TreeGrafter"/>
</dbReference>